<dbReference type="EMBL" id="LNYR01000041">
    <property type="protein sequence ID" value="KTD44713.1"/>
    <property type="molecule type" value="Genomic_DNA"/>
</dbReference>
<keyword evidence="2" id="KW-0548">Nucleotidyltransferase</keyword>
<dbReference type="RefSeq" id="WP_058475008.1">
    <property type="nucleotide sequence ID" value="NZ_CAAAIL010000008.1"/>
</dbReference>
<dbReference type="Proteomes" id="UP000254230">
    <property type="component" value="Unassembled WGS sequence"/>
</dbReference>
<gene>
    <name evidence="1" type="ORF">Lqua_2880</name>
    <name evidence="2" type="ORF">NCTC12376_00561</name>
</gene>
<evidence type="ECO:0000313" key="3">
    <source>
        <dbReference type="Proteomes" id="UP000054639"/>
    </source>
</evidence>
<proteinExistence type="predicted"/>
<keyword evidence="2" id="KW-0695">RNA-directed DNA polymerase</keyword>
<organism evidence="2 4">
    <name type="scientific">Legionella quateirensis</name>
    <dbReference type="NCBI Taxonomy" id="45072"/>
    <lineage>
        <taxon>Bacteria</taxon>
        <taxon>Pseudomonadati</taxon>
        <taxon>Pseudomonadota</taxon>
        <taxon>Gammaproteobacteria</taxon>
        <taxon>Legionellales</taxon>
        <taxon>Legionellaceae</taxon>
        <taxon>Legionella</taxon>
    </lineage>
</organism>
<accession>A0A378KRI0</accession>
<name>A0A378KRI0_9GAMM</name>
<dbReference type="OrthoDB" id="5636447at2"/>
<evidence type="ECO:0000313" key="2">
    <source>
        <dbReference type="EMBL" id="STY16769.1"/>
    </source>
</evidence>
<reference evidence="2 4" key="2">
    <citation type="submission" date="2018-06" db="EMBL/GenBank/DDBJ databases">
        <authorList>
            <consortium name="Pathogen Informatics"/>
            <person name="Doyle S."/>
        </authorList>
    </citation>
    <scope>NUCLEOTIDE SEQUENCE [LARGE SCALE GENOMIC DNA]</scope>
    <source>
        <strain evidence="2 4">NCTC12376</strain>
    </source>
</reference>
<evidence type="ECO:0000313" key="1">
    <source>
        <dbReference type="EMBL" id="KTD44713.1"/>
    </source>
</evidence>
<keyword evidence="2" id="KW-0808">Transferase</keyword>
<protein>
    <submittedName>
        <fullName evidence="2">Reverse transcriptase (RNA-dependent DNA polymerase)</fullName>
    </submittedName>
</protein>
<dbReference type="GO" id="GO:0003964">
    <property type="term" value="F:RNA-directed DNA polymerase activity"/>
    <property type="evidence" value="ECO:0007669"/>
    <property type="project" value="UniProtKB-KW"/>
</dbReference>
<reference evidence="1 3" key="1">
    <citation type="submission" date="2015-11" db="EMBL/GenBank/DDBJ databases">
        <title>Genomic analysis of 38 Legionella species identifies large and diverse effector repertoires.</title>
        <authorList>
            <person name="Burstein D."/>
            <person name="Amaro F."/>
            <person name="Zusman T."/>
            <person name="Lifshitz Z."/>
            <person name="Cohen O."/>
            <person name="Gilbert J.A."/>
            <person name="Pupko T."/>
            <person name="Shuman H.A."/>
            <person name="Segal G."/>
        </authorList>
    </citation>
    <scope>NUCLEOTIDE SEQUENCE [LARGE SCALE GENOMIC DNA]</scope>
    <source>
        <strain evidence="1 3">ATCC 49507</strain>
    </source>
</reference>
<keyword evidence="3" id="KW-1185">Reference proteome</keyword>
<dbReference type="Proteomes" id="UP000054639">
    <property type="component" value="Unassembled WGS sequence"/>
</dbReference>
<dbReference type="EMBL" id="UGOW01000001">
    <property type="protein sequence ID" value="STY16769.1"/>
    <property type="molecule type" value="Genomic_DNA"/>
</dbReference>
<sequence>MQQIKGKQPKYVIHADIKSFYRSIPHRQMILDIKSLYDDPHVQTMLEDIITNSIETLRGYKKPDYGIALREPLSQFFRGC</sequence>
<dbReference type="AlphaFoldDB" id="A0A378KRI0"/>
<evidence type="ECO:0000313" key="4">
    <source>
        <dbReference type="Proteomes" id="UP000254230"/>
    </source>
</evidence>